<proteinExistence type="predicted"/>
<accession>A0A5C5VWE8</accession>
<evidence type="ECO:0000256" key="1">
    <source>
        <dbReference type="SAM" id="SignalP"/>
    </source>
</evidence>
<sequence precursor="true">MQSAPACLFTALALAGAMTTLASANLIANGSFETAAGSTPALWQAVGNLDLSAGQATTDGLLAVAFSLGNVPSNGSLAQTVATTPGATYEIAFDLGKYSANQPIEVARLAVDIFSAAPLPAADTGDLIAATVLDNTPGPGVSTPDATVYDSYVFSFVATSNSTSVRFLDLSDAPSSGGGFDAMLDNVTLTAVPEPVALLLLLMGFAGIKPRQR</sequence>
<reference evidence="2 3" key="1">
    <citation type="submission" date="2019-02" db="EMBL/GenBank/DDBJ databases">
        <title>Deep-cultivation of Planctomycetes and their phenomic and genomic characterization uncovers novel biology.</title>
        <authorList>
            <person name="Wiegand S."/>
            <person name="Jogler M."/>
            <person name="Boedeker C."/>
            <person name="Pinto D."/>
            <person name="Vollmers J."/>
            <person name="Rivas-Marin E."/>
            <person name="Kohn T."/>
            <person name="Peeters S.H."/>
            <person name="Heuer A."/>
            <person name="Rast P."/>
            <person name="Oberbeckmann S."/>
            <person name="Bunk B."/>
            <person name="Jeske O."/>
            <person name="Meyerdierks A."/>
            <person name="Storesund J.E."/>
            <person name="Kallscheuer N."/>
            <person name="Luecker S."/>
            <person name="Lage O.M."/>
            <person name="Pohl T."/>
            <person name="Merkel B.J."/>
            <person name="Hornburger P."/>
            <person name="Mueller R.-W."/>
            <person name="Bruemmer F."/>
            <person name="Labrenz M."/>
            <person name="Spormann A.M."/>
            <person name="Op Den Camp H."/>
            <person name="Overmann J."/>
            <person name="Amann R."/>
            <person name="Jetten M.S.M."/>
            <person name="Mascher T."/>
            <person name="Medema M.H."/>
            <person name="Devos D.P."/>
            <person name="Kaster A.-K."/>
            <person name="Ovreas L."/>
            <person name="Rohde M."/>
            <person name="Galperin M.Y."/>
            <person name="Jogler C."/>
        </authorList>
    </citation>
    <scope>NUCLEOTIDE SEQUENCE [LARGE SCALE GENOMIC DNA]</scope>
    <source>
        <strain evidence="2 3">Pla111</strain>
    </source>
</reference>
<comment type="caution">
    <text evidence="2">The sequence shown here is derived from an EMBL/GenBank/DDBJ whole genome shotgun (WGS) entry which is preliminary data.</text>
</comment>
<keyword evidence="3" id="KW-1185">Reference proteome</keyword>
<dbReference type="EMBL" id="SJPH01000006">
    <property type="protein sequence ID" value="TWT42700.1"/>
    <property type="molecule type" value="Genomic_DNA"/>
</dbReference>
<dbReference type="RefSeq" id="WP_146574898.1">
    <property type="nucleotide sequence ID" value="NZ_SJPH01000006.1"/>
</dbReference>
<gene>
    <name evidence="2" type="ORF">Pla111_26730</name>
</gene>
<name>A0A5C5VWE8_9BACT</name>
<keyword evidence="1" id="KW-0732">Signal</keyword>
<dbReference type="InterPro" id="IPR008979">
    <property type="entry name" value="Galactose-bd-like_sf"/>
</dbReference>
<dbReference type="AlphaFoldDB" id="A0A5C5VWE8"/>
<organism evidence="2 3">
    <name type="scientific">Botrimarina hoheduenensis</name>
    <dbReference type="NCBI Taxonomy" id="2528000"/>
    <lineage>
        <taxon>Bacteria</taxon>
        <taxon>Pseudomonadati</taxon>
        <taxon>Planctomycetota</taxon>
        <taxon>Planctomycetia</taxon>
        <taxon>Pirellulales</taxon>
        <taxon>Lacipirellulaceae</taxon>
        <taxon>Botrimarina</taxon>
    </lineage>
</organism>
<feature type="signal peptide" evidence="1">
    <location>
        <begin position="1"/>
        <end position="22"/>
    </location>
</feature>
<feature type="chain" id="PRO_5022822053" evidence="1">
    <location>
        <begin position="23"/>
        <end position="213"/>
    </location>
</feature>
<dbReference type="Proteomes" id="UP000318995">
    <property type="component" value="Unassembled WGS sequence"/>
</dbReference>
<dbReference type="SUPFAM" id="SSF49785">
    <property type="entry name" value="Galactose-binding domain-like"/>
    <property type="match status" value="1"/>
</dbReference>
<dbReference type="OrthoDB" id="291501at2"/>
<evidence type="ECO:0000313" key="2">
    <source>
        <dbReference type="EMBL" id="TWT42700.1"/>
    </source>
</evidence>
<protein>
    <submittedName>
        <fullName evidence="2">Uncharacterized protein</fullName>
    </submittedName>
</protein>
<dbReference type="Gene3D" id="2.60.120.260">
    <property type="entry name" value="Galactose-binding domain-like"/>
    <property type="match status" value="1"/>
</dbReference>
<evidence type="ECO:0000313" key="3">
    <source>
        <dbReference type="Proteomes" id="UP000318995"/>
    </source>
</evidence>